<dbReference type="InterPro" id="IPR042179">
    <property type="entry name" value="KGD_C_sf"/>
</dbReference>
<dbReference type="NCBIfam" id="NF008907">
    <property type="entry name" value="PRK12270.1"/>
    <property type="match status" value="1"/>
</dbReference>
<organism evidence="7">
    <name type="scientific">mine drainage metagenome</name>
    <dbReference type="NCBI Taxonomy" id="410659"/>
    <lineage>
        <taxon>unclassified sequences</taxon>
        <taxon>metagenomes</taxon>
        <taxon>ecological metagenomes</taxon>
    </lineage>
</organism>
<evidence type="ECO:0000256" key="4">
    <source>
        <dbReference type="ARBA" id="ARBA00023052"/>
    </source>
</evidence>
<dbReference type="Pfam" id="PF16078">
    <property type="entry name" value="2-oxogl_dehyd_N"/>
    <property type="match status" value="1"/>
</dbReference>
<keyword evidence="3" id="KW-0560">Oxidoreductase</keyword>
<comment type="cofactor">
    <cofactor evidence="1">
        <name>thiamine diphosphate</name>
        <dbReference type="ChEBI" id="CHEBI:58937"/>
    </cofactor>
</comment>
<dbReference type="PANTHER" id="PTHR23152">
    <property type="entry name" value="2-OXOGLUTARATE DEHYDROGENASE"/>
    <property type="match status" value="1"/>
</dbReference>
<dbReference type="Gene3D" id="3.40.50.11610">
    <property type="entry name" value="Multifunctional 2-oxoglutarate metabolism enzyme, C-terminal domain"/>
    <property type="match status" value="1"/>
</dbReference>
<reference evidence="7" key="1">
    <citation type="submission" date="2013-08" db="EMBL/GenBank/DDBJ databases">
        <authorList>
            <person name="Mendez C."/>
            <person name="Richter M."/>
            <person name="Ferrer M."/>
            <person name="Sanchez J."/>
        </authorList>
    </citation>
    <scope>NUCLEOTIDE SEQUENCE</scope>
</reference>
<dbReference type="InterPro" id="IPR032106">
    <property type="entry name" value="2-oxogl_dehyd_N"/>
</dbReference>
<dbReference type="Pfam" id="PF02779">
    <property type="entry name" value="Transket_pyr"/>
    <property type="match status" value="1"/>
</dbReference>
<dbReference type="PANTHER" id="PTHR23152:SF4">
    <property type="entry name" value="2-OXOADIPATE DEHYDROGENASE COMPLEX COMPONENT E1"/>
    <property type="match status" value="1"/>
</dbReference>
<proteinExistence type="predicted"/>
<evidence type="ECO:0000256" key="1">
    <source>
        <dbReference type="ARBA" id="ARBA00001964"/>
    </source>
</evidence>
<dbReference type="Pfam" id="PF16870">
    <property type="entry name" value="OxoGdeHyase_C"/>
    <property type="match status" value="1"/>
</dbReference>
<dbReference type="GO" id="GO:0030976">
    <property type="term" value="F:thiamine pyrophosphate binding"/>
    <property type="evidence" value="ECO:0007669"/>
    <property type="project" value="InterPro"/>
</dbReference>
<accession>T1C7N1</accession>
<dbReference type="EC" id="1.2.4.2" evidence="2"/>
<dbReference type="Gene3D" id="1.10.287.1150">
    <property type="entry name" value="TPP helical domain"/>
    <property type="match status" value="1"/>
</dbReference>
<dbReference type="EMBL" id="AUZY01004709">
    <property type="protein sequence ID" value="EQD62140.1"/>
    <property type="molecule type" value="Genomic_DNA"/>
</dbReference>
<dbReference type="InterPro" id="IPR011603">
    <property type="entry name" value="2oxoglutarate_DH_E1"/>
</dbReference>
<dbReference type="NCBIfam" id="TIGR00239">
    <property type="entry name" value="2oxo_dh_E1"/>
    <property type="match status" value="1"/>
</dbReference>
<evidence type="ECO:0000256" key="2">
    <source>
        <dbReference type="ARBA" id="ARBA00012280"/>
    </source>
</evidence>
<evidence type="ECO:0000256" key="5">
    <source>
        <dbReference type="SAM" id="MobiDB-lite"/>
    </source>
</evidence>
<dbReference type="InterPro" id="IPR031717">
    <property type="entry name" value="ODO-1/KGD_C"/>
</dbReference>
<dbReference type="PIRSF" id="PIRSF000157">
    <property type="entry name" value="Oxoglu_dh_E1"/>
    <property type="match status" value="1"/>
</dbReference>
<dbReference type="GO" id="GO:0045252">
    <property type="term" value="C:oxoglutarate dehydrogenase complex"/>
    <property type="evidence" value="ECO:0007669"/>
    <property type="project" value="TreeGrafter"/>
</dbReference>
<sequence>MASQSRSDDPAAGGVDPTVLNSGAASYLEDLYEAFLADPRAVPADYARIFAGFGAVDAAIPRRPIEADLARRARMERVMGRAPDEPPGTVWARCVQAYRSRGHWAARLDPLGLSPPTRPPDLDPAFHNIGSGELEEEIPAGLVSGPAPRTGADLLRVLDATYCGAIGSEYQHLINVEERRFIGDRLETARGQFTLTREERLRICTELTAAEGLEHFLHRRYIGQKRFSLEGCESLMPALNDLVRQAAAGPVEEIVIGMAHRGRLNVLVNLLAKPLPELFSEFEGRYDPLHQNGSGDVKYHLGFSSDVSVGPRVLHLTLAFNPSHLEIVDPVVEGSVRARQDRLEDRAGDRVLPVLIHGDASLAGQGVVMETLEMAGTRGFRTGGTLHFVVNNQIGFTISNPRDARSTRYATDIAKLIEAPVFHVNADDVEAVIFALRTAFGYRCRFHKDVFLDLVGYRRYGHNEADEPAVTQPLMYARIREHPSVRSIYEQQLRAGGVIDQTQSAQLVAAYRDGLDRGEVPVSFILPRAEARPPLVDWEPYRGGRWDQPIETRVDPDVLLRLGRTLVTLPEGWTVHPRLARILEDRRRMLGGEVPFDWGMAELLAYASLLVEGHPVRLSGQDSARGTFFHRHAVLHDVATGATDVALNRLAPEQASADIVDSFLSEEGVLAFEYGYATANPEALVIWEAQYGDFANGAQVVVDQFLSAGEAKWGRLCSLVLFLPHGQEGAGPEHSSARPERYLQLCAEENLQIANPTTPAQMFHLIRRQVMRPYRKPLVVFTPKSLLRHRLAVSSWKDLTDGRFQPVIDEPEAKDPRRIRRVILTSGKLYYELFEARAAGGRREVALVRLEQWYPFPEAMLKTALARYPAAEEVIWCQEEPENQGAWQALAPRLYPLLAASQGLRYVGRPASAATAPGYAALHTLQQKAILEEALAETPSGSARKRPSPRTKSLPEPA</sequence>
<dbReference type="CDD" id="cd02016">
    <property type="entry name" value="TPP_E1_OGDC_like"/>
    <property type="match status" value="1"/>
</dbReference>
<evidence type="ECO:0000259" key="6">
    <source>
        <dbReference type="SMART" id="SM00861"/>
    </source>
</evidence>
<comment type="caution">
    <text evidence="7">The sequence shown here is derived from an EMBL/GenBank/DDBJ whole genome shotgun (WGS) entry which is preliminary data.</text>
</comment>
<evidence type="ECO:0000313" key="7">
    <source>
        <dbReference type="EMBL" id="EQD62140.1"/>
    </source>
</evidence>
<keyword evidence="4" id="KW-0786">Thiamine pyrophosphate</keyword>
<dbReference type="AlphaFoldDB" id="T1C7N1"/>
<dbReference type="InterPro" id="IPR001017">
    <property type="entry name" value="DH_E1"/>
</dbReference>
<dbReference type="SUPFAM" id="SSF52518">
    <property type="entry name" value="Thiamin diphosphate-binding fold (THDP-binding)"/>
    <property type="match status" value="2"/>
</dbReference>
<feature type="region of interest" description="Disordered" evidence="5">
    <location>
        <begin position="936"/>
        <end position="958"/>
    </location>
</feature>
<dbReference type="Pfam" id="PF00676">
    <property type="entry name" value="E1_dh"/>
    <property type="match status" value="1"/>
</dbReference>
<name>T1C7N1_9ZZZZ</name>
<gene>
    <name evidence="7" type="ORF">B1B_07406</name>
</gene>
<feature type="domain" description="Transketolase-like pyrimidine-binding" evidence="6">
    <location>
        <begin position="596"/>
        <end position="789"/>
    </location>
</feature>
<protein>
    <recommendedName>
        <fullName evidence="2">oxoglutarate dehydrogenase (succinyl-transferring)</fullName>
        <ecNumber evidence="2">1.2.4.2</ecNumber>
    </recommendedName>
</protein>
<dbReference type="GO" id="GO:0005829">
    <property type="term" value="C:cytosol"/>
    <property type="evidence" value="ECO:0007669"/>
    <property type="project" value="TreeGrafter"/>
</dbReference>
<dbReference type="InterPro" id="IPR029061">
    <property type="entry name" value="THDP-binding"/>
</dbReference>
<dbReference type="GO" id="GO:0006099">
    <property type="term" value="P:tricarboxylic acid cycle"/>
    <property type="evidence" value="ECO:0007669"/>
    <property type="project" value="TreeGrafter"/>
</dbReference>
<dbReference type="GO" id="GO:0004591">
    <property type="term" value="F:oxoglutarate dehydrogenase (succinyl-transferring) activity"/>
    <property type="evidence" value="ECO:0007669"/>
    <property type="project" value="UniProtKB-EC"/>
</dbReference>
<reference evidence="7" key="2">
    <citation type="journal article" date="2014" name="ISME J.">
        <title>Microbial stratification in low pH oxic and suboxic macroscopic growths along an acid mine drainage.</title>
        <authorList>
            <person name="Mendez-Garcia C."/>
            <person name="Mesa V."/>
            <person name="Sprenger R.R."/>
            <person name="Richter M."/>
            <person name="Diez M.S."/>
            <person name="Solano J."/>
            <person name="Bargiela R."/>
            <person name="Golyshina O.V."/>
            <person name="Manteca A."/>
            <person name="Ramos J.L."/>
            <person name="Gallego J.R."/>
            <person name="Llorente I."/>
            <person name="Martins Dos Santos V.A."/>
            <person name="Jensen O.N."/>
            <person name="Pelaez A.I."/>
            <person name="Sanchez J."/>
            <person name="Ferrer M."/>
        </authorList>
    </citation>
    <scope>NUCLEOTIDE SEQUENCE</scope>
</reference>
<dbReference type="NCBIfam" id="NF006914">
    <property type="entry name" value="PRK09404.1"/>
    <property type="match status" value="1"/>
</dbReference>
<evidence type="ECO:0000256" key="3">
    <source>
        <dbReference type="ARBA" id="ARBA00023002"/>
    </source>
</evidence>
<dbReference type="SMART" id="SM00861">
    <property type="entry name" value="Transket_pyr"/>
    <property type="match status" value="1"/>
</dbReference>
<dbReference type="InterPro" id="IPR005475">
    <property type="entry name" value="Transketolase-like_Pyr-bd"/>
</dbReference>
<dbReference type="Gene3D" id="3.40.50.12470">
    <property type="match status" value="1"/>
</dbReference>
<dbReference type="Gene3D" id="3.40.50.970">
    <property type="match status" value="1"/>
</dbReference>